<dbReference type="InterPro" id="IPR014710">
    <property type="entry name" value="RmlC-like_jellyroll"/>
</dbReference>
<dbReference type="SUPFAM" id="SSF46785">
    <property type="entry name" value="Winged helix' DNA-binding domain"/>
    <property type="match status" value="1"/>
</dbReference>
<dbReference type="PROSITE" id="PS50042">
    <property type="entry name" value="CNMP_BINDING_3"/>
    <property type="match status" value="1"/>
</dbReference>
<dbReference type="GO" id="GO:0003700">
    <property type="term" value="F:DNA-binding transcription factor activity"/>
    <property type="evidence" value="ECO:0007669"/>
    <property type="project" value="TreeGrafter"/>
</dbReference>
<evidence type="ECO:0000259" key="4">
    <source>
        <dbReference type="PROSITE" id="PS50042"/>
    </source>
</evidence>
<dbReference type="EMBL" id="BIFR01000001">
    <property type="protein sequence ID" value="GCE11707.1"/>
    <property type="molecule type" value="Genomic_DNA"/>
</dbReference>
<dbReference type="AlphaFoldDB" id="A0A401ZXY8"/>
<keyword evidence="7" id="KW-1185">Reference proteome</keyword>
<organism evidence="6 7">
    <name type="scientific">Tengunoibacter tsumagoiensis</name>
    <dbReference type="NCBI Taxonomy" id="2014871"/>
    <lineage>
        <taxon>Bacteria</taxon>
        <taxon>Bacillati</taxon>
        <taxon>Chloroflexota</taxon>
        <taxon>Ktedonobacteria</taxon>
        <taxon>Ktedonobacterales</taxon>
        <taxon>Dictyobacteraceae</taxon>
        <taxon>Tengunoibacter</taxon>
    </lineage>
</organism>
<dbReference type="PANTHER" id="PTHR24567">
    <property type="entry name" value="CRP FAMILY TRANSCRIPTIONAL REGULATORY PROTEIN"/>
    <property type="match status" value="1"/>
</dbReference>
<gene>
    <name evidence="6" type="ORF">KTT_15660</name>
</gene>
<dbReference type="PANTHER" id="PTHR24567:SF74">
    <property type="entry name" value="HTH-TYPE TRANSCRIPTIONAL REGULATOR ARCR"/>
    <property type="match status" value="1"/>
</dbReference>
<dbReference type="InterPro" id="IPR018490">
    <property type="entry name" value="cNMP-bd_dom_sf"/>
</dbReference>
<evidence type="ECO:0000256" key="2">
    <source>
        <dbReference type="ARBA" id="ARBA00023125"/>
    </source>
</evidence>
<comment type="caution">
    <text evidence="6">The sequence shown here is derived from an EMBL/GenBank/DDBJ whole genome shotgun (WGS) entry which is preliminary data.</text>
</comment>
<keyword evidence="2" id="KW-0238">DNA-binding</keyword>
<protein>
    <submittedName>
        <fullName evidence="6">Putative transcriptional regulator</fullName>
    </submittedName>
</protein>
<dbReference type="SMART" id="SM00419">
    <property type="entry name" value="HTH_CRP"/>
    <property type="match status" value="1"/>
</dbReference>
<sequence>MAPLPNTLDEKTTFLAHHELFQQLNPTELSHLASLTTTVSYPPGRILLRPGDPGLTFFLLSSGSIQLYALSTDGRKLILATLTTGACLGELAFTTAQTQQCFAETIAETVLYTLTRADMAALLQRNSTISQALLQIISQRLAQRESQLINTTFKSTTARLSILLLELAHQQSASAIHGLSHEELADRLGVYRETVSTALRELKEAGAIALGRKHITICAPELLQQLAGQTK</sequence>
<keyword evidence="3" id="KW-0804">Transcription</keyword>
<dbReference type="GO" id="GO:0003677">
    <property type="term" value="F:DNA binding"/>
    <property type="evidence" value="ECO:0007669"/>
    <property type="project" value="UniProtKB-KW"/>
</dbReference>
<dbReference type="Gene3D" id="2.60.120.10">
    <property type="entry name" value="Jelly Rolls"/>
    <property type="match status" value="1"/>
</dbReference>
<dbReference type="GO" id="GO:0005829">
    <property type="term" value="C:cytosol"/>
    <property type="evidence" value="ECO:0007669"/>
    <property type="project" value="TreeGrafter"/>
</dbReference>
<accession>A0A401ZXY8</accession>
<dbReference type="SMART" id="SM00100">
    <property type="entry name" value="cNMP"/>
    <property type="match status" value="1"/>
</dbReference>
<name>A0A401ZXY8_9CHLR</name>
<dbReference type="PROSITE" id="PS51063">
    <property type="entry name" value="HTH_CRP_2"/>
    <property type="match status" value="1"/>
</dbReference>
<evidence type="ECO:0000259" key="5">
    <source>
        <dbReference type="PROSITE" id="PS51063"/>
    </source>
</evidence>
<evidence type="ECO:0000256" key="1">
    <source>
        <dbReference type="ARBA" id="ARBA00023015"/>
    </source>
</evidence>
<dbReference type="InterPro" id="IPR050397">
    <property type="entry name" value="Env_Response_Regulators"/>
</dbReference>
<proteinExistence type="predicted"/>
<keyword evidence="1" id="KW-0805">Transcription regulation</keyword>
<dbReference type="CDD" id="cd00038">
    <property type="entry name" value="CAP_ED"/>
    <property type="match status" value="1"/>
</dbReference>
<dbReference type="Gene3D" id="1.10.10.10">
    <property type="entry name" value="Winged helix-like DNA-binding domain superfamily/Winged helix DNA-binding domain"/>
    <property type="match status" value="1"/>
</dbReference>
<dbReference type="InterPro" id="IPR012318">
    <property type="entry name" value="HTH_CRP"/>
</dbReference>
<evidence type="ECO:0000313" key="7">
    <source>
        <dbReference type="Proteomes" id="UP000287352"/>
    </source>
</evidence>
<feature type="domain" description="Cyclic nucleotide-binding" evidence="4">
    <location>
        <begin position="20"/>
        <end position="140"/>
    </location>
</feature>
<dbReference type="InterPro" id="IPR036388">
    <property type="entry name" value="WH-like_DNA-bd_sf"/>
</dbReference>
<evidence type="ECO:0000313" key="6">
    <source>
        <dbReference type="EMBL" id="GCE11707.1"/>
    </source>
</evidence>
<dbReference type="Pfam" id="PF00027">
    <property type="entry name" value="cNMP_binding"/>
    <property type="match status" value="1"/>
</dbReference>
<reference evidence="7" key="1">
    <citation type="submission" date="2018-12" db="EMBL/GenBank/DDBJ databases">
        <title>Tengunoibacter tsumagoiensis gen. nov., sp. nov., Dictyobacter kobayashii sp. nov., D. alpinus sp. nov., and D. joshuensis sp. nov. and description of Dictyobacteraceae fam. nov. within the order Ktedonobacterales isolated from Tengu-no-mugimeshi.</title>
        <authorList>
            <person name="Wang C.M."/>
            <person name="Zheng Y."/>
            <person name="Sakai Y."/>
            <person name="Toyoda A."/>
            <person name="Minakuchi Y."/>
            <person name="Abe K."/>
            <person name="Yokota A."/>
            <person name="Yabe S."/>
        </authorList>
    </citation>
    <scope>NUCLEOTIDE SEQUENCE [LARGE SCALE GENOMIC DNA]</scope>
    <source>
        <strain evidence="7">Uno3</strain>
    </source>
</reference>
<feature type="domain" description="HTH crp-type" evidence="5">
    <location>
        <begin position="154"/>
        <end position="221"/>
    </location>
</feature>
<dbReference type="Proteomes" id="UP000287352">
    <property type="component" value="Unassembled WGS sequence"/>
</dbReference>
<evidence type="ECO:0000256" key="3">
    <source>
        <dbReference type="ARBA" id="ARBA00023163"/>
    </source>
</evidence>
<dbReference type="InterPro" id="IPR036390">
    <property type="entry name" value="WH_DNA-bd_sf"/>
</dbReference>
<dbReference type="InterPro" id="IPR000595">
    <property type="entry name" value="cNMP-bd_dom"/>
</dbReference>
<dbReference type="SUPFAM" id="SSF51206">
    <property type="entry name" value="cAMP-binding domain-like"/>
    <property type="match status" value="1"/>
</dbReference>
<dbReference type="Pfam" id="PF13545">
    <property type="entry name" value="HTH_Crp_2"/>
    <property type="match status" value="1"/>
</dbReference>